<dbReference type="InterPro" id="IPR004358">
    <property type="entry name" value="Sig_transdc_His_kin-like_C"/>
</dbReference>
<evidence type="ECO:0000256" key="2">
    <source>
        <dbReference type="ARBA" id="ARBA00012438"/>
    </source>
</evidence>
<dbReference type="PRINTS" id="PR00344">
    <property type="entry name" value="BCTRLSENSOR"/>
</dbReference>
<dbReference type="SUPFAM" id="SSF55874">
    <property type="entry name" value="ATPase domain of HSP90 chaperone/DNA topoisomerase II/histidine kinase"/>
    <property type="match status" value="1"/>
</dbReference>
<protein>
    <recommendedName>
        <fullName evidence="2">histidine kinase</fullName>
        <ecNumber evidence="2">2.7.13.3</ecNumber>
    </recommendedName>
</protein>
<dbReference type="Proteomes" id="UP000736373">
    <property type="component" value="Unassembled WGS sequence"/>
</dbReference>
<comment type="caution">
    <text evidence="4">The sequence shown here is derived from an EMBL/GenBank/DDBJ whole genome shotgun (WGS) entry which is preliminary data.</text>
</comment>
<proteinExistence type="predicted"/>
<evidence type="ECO:0000256" key="1">
    <source>
        <dbReference type="ARBA" id="ARBA00000085"/>
    </source>
</evidence>
<evidence type="ECO:0000313" key="5">
    <source>
        <dbReference type="Proteomes" id="UP000736373"/>
    </source>
</evidence>
<evidence type="ECO:0000313" key="4">
    <source>
        <dbReference type="EMBL" id="MBC8752641.1"/>
    </source>
</evidence>
<reference evidence="4 5" key="1">
    <citation type="submission" date="2019-09" db="EMBL/GenBank/DDBJ databases">
        <title>Paraburkholderia podalyriae sp. nov., A South African Podalyria-associated rhizobium.</title>
        <authorList>
            <person name="Mavima L."/>
            <person name="Beukes C.W."/>
            <person name="Palmer M."/>
            <person name="De Meyer S.E."/>
            <person name="James E.K."/>
            <person name="Maluk M."/>
            <person name="Avontuur J.R."/>
            <person name="Chan W.Y."/>
            <person name="Venter S.N."/>
            <person name="Steenkamp E.T."/>
        </authorList>
    </citation>
    <scope>NUCLEOTIDE SEQUENCE [LARGE SCALE GENOMIC DNA]</scope>
    <source>
        <strain evidence="4 5">WC7.3b</strain>
    </source>
</reference>
<dbReference type="EMBL" id="VZQQ01000125">
    <property type="protein sequence ID" value="MBC8752641.1"/>
    <property type="molecule type" value="Genomic_DNA"/>
</dbReference>
<dbReference type="Pfam" id="PF02518">
    <property type="entry name" value="HATPase_c"/>
    <property type="match status" value="1"/>
</dbReference>
<evidence type="ECO:0000259" key="3">
    <source>
        <dbReference type="Pfam" id="PF02518"/>
    </source>
</evidence>
<comment type="catalytic activity">
    <reaction evidence="1">
        <text>ATP + protein L-histidine = ADP + protein N-phospho-L-histidine.</text>
        <dbReference type="EC" id="2.7.13.3"/>
    </reaction>
</comment>
<dbReference type="EC" id="2.7.13.3" evidence="2"/>
<dbReference type="InterPro" id="IPR003594">
    <property type="entry name" value="HATPase_dom"/>
</dbReference>
<dbReference type="InterPro" id="IPR036890">
    <property type="entry name" value="HATPase_C_sf"/>
</dbReference>
<organism evidence="4 5">
    <name type="scientific">Paraburkholderia podalyriae</name>
    <dbReference type="NCBI Taxonomy" id="1938811"/>
    <lineage>
        <taxon>Bacteria</taxon>
        <taxon>Pseudomonadati</taxon>
        <taxon>Pseudomonadota</taxon>
        <taxon>Betaproteobacteria</taxon>
        <taxon>Burkholderiales</taxon>
        <taxon>Burkholderiaceae</taxon>
        <taxon>Paraburkholderia</taxon>
    </lineage>
</organism>
<sequence length="73" mass="7805">MSDHVPCPYTGVGLRDGELEHLFESFYTTKAGGIGMGPAICRSIAETHSGRIDAGAEQAWQCGVSLRHPCRTA</sequence>
<dbReference type="Gene3D" id="3.30.565.10">
    <property type="entry name" value="Histidine kinase-like ATPase, C-terminal domain"/>
    <property type="match status" value="1"/>
</dbReference>
<feature type="domain" description="Histidine kinase/HSP90-like ATPase" evidence="3">
    <location>
        <begin position="10"/>
        <end position="58"/>
    </location>
</feature>
<gene>
    <name evidence="4" type="ORF">F6X42_41610</name>
</gene>
<accession>A0ABR7Q256</accession>
<keyword evidence="5" id="KW-1185">Reference proteome</keyword>
<name>A0ABR7Q256_9BURK</name>